<gene>
    <name evidence="9" type="ORF">BN863_8730</name>
</gene>
<keyword evidence="5" id="KW-1015">Disulfide bond</keyword>
<evidence type="ECO:0000313" key="9">
    <source>
        <dbReference type="EMBL" id="CDF78585.1"/>
    </source>
</evidence>
<keyword evidence="3 7" id="KW-1133">Transmembrane helix</keyword>
<dbReference type="Pfam" id="PF05090">
    <property type="entry name" value="HTTM"/>
    <property type="match status" value="1"/>
</dbReference>
<dbReference type="OrthoDB" id="341137at2"/>
<keyword evidence="2 7" id="KW-0812">Transmembrane</keyword>
<dbReference type="eggNOG" id="COG3250">
    <property type="taxonomic scope" value="Bacteria"/>
</dbReference>
<feature type="transmembrane region" description="Helical" evidence="7">
    <location>
        <begin position="18"/>
        <end position="36"/>
    </location>
</feature>
<feature type="transmembrane region" description="Helical" evidence="7">
    <location>
        <begin position="115"/>
        <end position="137"/>
    </location>
</feature>
<feature type="domain" description="HTTM-like" evidence="8">
    <location>
        <begin position="9"/>
        <end position="268"/>
    </location>
</feature>
<feature type="transmembrane region" description="Helical" evidence="7">
    <location>
        <begin position="203"/>
        <end position="225"/>
    </location>
</feature>
<evidence type="ECO:0000259" key="8">
    <source>
        <dbReference type="SMART" id="SM00752"/>
    </source>
</evidence>
<dbReference type="InterPro" id="IPR053934">
    <property type="entry name" value="HTTM_dom"/>
</dbReference>
<dbReference type="HOGENOM" id="CLU_020495_1_0_10"/>
<feature type="transmembrane region" description="Helical" evidence="7">
    <location>
        <begin position="245"/>
        <end position="264"/>
    </location>
</feature>
<comment type="subcellular location">
    <subcellularLocation>
        <location evidence="1">Endomembrane system</location>
        <topology evidence="1">Multi-pass membrane protein</topology>
    </subcellularLocation>
</comment>
<accession>T2KIF5</accession>
<evidence type="ECO:0000256" key="5">
    <source>
        <dbReference type="ARBA" id="ARBA00023157"/>
    </source>
</evidence>
<evidence type="ECO:0000313" key="10">
    <source>
        <dbReference type="Proteomes" id="UP000016160"/>
    </source>
</evidence>
<dbReference type="RefSeq" id="WP_038527929.1">
    <property type="nucleotide sequence ID" value="NZ_HG315671.1"/>
</dbReference>
<dbReference type="STRING" id="1347342.BN863_8730"/>
<evidence type="ECO:0000256" key="1">
    <source>
        <dbReference type="ARBA" id="ARBA00004127"/>
    </source>
</evidence>
<proteinExistence type="predicted"/>
<keyword evidence="4 7" id="KW-0472">Membrane</keyword>
<keyword evidence="6" id="KW-0456">Lyase</keyword>
<dbReference type="GO" id="GO:0019842">
    <property type="term" value="F:vitamin binding"/>
    <property type="evidence" value="ECO:0007669"/>
    <property type="project" value="TreeGrafter"/>
</dbReference>
<dbReference type="InterPro" id="IPR053935">
    <property type="entry name" value="VKGC_lumenal_dom"/>
</dbReference>
<evidence type="ECO:0000256" key="6">
    <source>
        <dbReference type="ARBA" id="ARBA00023239"/>
    </source>
</evidence>
<dbReference type="AlphaFoldDB" id="T2KIF5"/>
<evidence type="ECO:0000256" key="4">
    <source>
        <dbReference type="ARBA" id="ARBA00023136"/>
    </source>
</evidence>
<protein>
    <submittedName>
        <fullName evidence="9">Vitamin K-dependent gamma-carboxylase</fullName>
    </submittedName>
</protein>
<name>T2KIF5_FORAG</name>
<dbReference type="PANTHER" id="PTHR12639">
    <property type="entry name" value="VITAMIN K-DEPENDENT GAMMA-CARBOXYLASE"/>
    <property type="match status" value="1"/>
</dbReference>
<keyword evidence="10" id="KW-1185">Reference proteome</keyword>
<feature type="transmembrane region" description="Helical" evidence="7">
    <location>
        <begin position="149"/>
        <end position="167"/>
    </location>
</feature>
<reference evidence="9 10" key="1">
    <citation type="journal article" date="2013" name="Appl. Environ. Microbiol.">
        <title>The genome of the alga-associated marine flavobacterium Formosa agariphila KMM 3901T reveals a broad potential for degradation of algal polysaccharides.</title>
        <authorList>
            <person name="Mann A.J."/>
            <person name="Hahnke R.L."/>
            <person name="Huang S."/>
            <person name="Werner J."/>
            <person name="Xing P."/>
            <person name="Barbeyron T."/>
            <person name="Huettel B."/>
            <person name="Stueber K."/>
            <person name="Reinhardt R."/>
            <person name="Harder J."/>
            <person name="Gloeckner F.O."/>
            <person name="Amann R.I."/>
            <person name="Teeling H."/>
        </authorList>
    </citation>
    <scope>NUCLEOTIDE SEQUENCE [LARGE SCALE GENOMIC DNA]</scope>
    <source>
        <strain evidence="10">DSM 15362 / KCTC 12365 / LMG 23005 / KMM 3901</strain>
    </source>
</reference>
<evidence type="ECO:0000256" key="7">
    <source>
        <dbReference type="SAM" id="Phobius"/>
    </source>
</evidence>
<dbReference type="GO" id="GO:0008488">
    <property type="term" value="F:gamma-glutamyl carboxylase activity"/>
    <property type="evidence" value="ECO:0007669"/>
    <property type="project" value="InterPro"/>
</dbReference>
<dbReference type="InterPro" id="IPR007782">
    <property type="entry name" value="VKG_COase"/>
</dbReference>
<organism evidence="9 10">
    <name type="scientific">Formosa agariphila (strain DSM 15362 / KCTC 12365 / LMG 23005 / KMM 3901 / M-2Alg 35-1)</name>
    <dbReference type="NCBI Taxonomy" id="1347342"/>
    <lineage>
        <taxon>Bacteria</taxon>
        <taxon>Pseudomonadati</taxon>
        <taxon>Bacteroidota</taxon>
        <taxon>Flavobacteriia</taxon>
        <taxon>Flavobacteriales</taxon>
        <taxon>Flavobacteriaceae</taxon>
        <taxon>Formosa</taxon>
    </lineage>
</organism>
<dbReference type="Proteomes" id="UP000016160">
    <property type="component" value="Chromosome"/>
</dbReference>
<dbReference type="EMBL" id="HG315671">
    <property type="protein sequence ID" value="CDF78585.1"/>
    <property type="molecule type" value="Genomic_DNA"/>
</dbReference>
<feature type="transmembrane region" description="Helical" evidence="7">
    <location>
        <begin position="299"/>
        <end position="320"/>
    </location>
</feature>
<evidence type="ECO:0000256" key="3">
    <source>
        <dbReference type="ARBA" id="ARBA00022989"/>
    </source>
</evidence>
<evidence type="ECO:0000256" key="2">
    <source>
        <dbReference type="ARBA" id="ARBA00022692"/>
    </source>
</evidence>
<feature type="transmembrane region" description="Helical" evidence="7">
    <location>
        <begin position="87"/>
        <end position="103"/>
    </location>
</feature>
<dbReference type="SMART" id="SM00752">
    <property type="entry name" value="HTTM"/>
    <property type="match status" value="1"/>
</dbReference>
<dbReference type="InterPro" id="IPR011020">
    <property type="entry name" value="HTTM-like"/>
</dbReference>
<dbReference type="PANTHER" id="PTHR12639:SF7">
    <property type="entry name" value="HTTM DOMAIN-CONTAINING PROTEIN"/>
    <property type="match status" value="1"/>
</dbReference>
<dbReference type="GO" id="GO:0012505">
    <property type="term" value="C:endomembrane system"/>
    <property type="evidence" value="ECO:0007669"/>
    <property type="project" value="UniProtKB-SubCell"/>
</dbReference>
<dbReference type="Pfam" id="PF22777">
    <property type="entry name" value="VKGC_lumenal_dom"/>
    <property type="match status" value="1"/>
</dbReference>
<dbReference type="PATRIC" id="fig|1347342.6.peg.880"/>
<sequence length="456" mass="53508">MFNLNTYIRKTANPAPLVVFRVCFGFLMAVSLIIFWQKGWIESLYLEPKFHFTFYAFSWVKPLGVYTYALFAICALSSVFVALGFKYRIAMVTFFLSFAYIQFMDKTVYQSSSYFIMILSFLMIFLPANAAFSIDSLRSKRSYRTVPKWCLDSVKFIFFIVFFYSGLAKLNSDWLFRAMPLELWLTSSKNIPFIGASVLQSSWFHYTVSWSFMIFELALPFLLLYKRTQLIAFILLIGNQLFSQAMFPLGMFPLILVFSAPIFFSSEWHQKALLILRALLSPFQNVFHMSSALKMTKDFHYVTPLPFLVVSLFFVFQLLFPLRYMLYEGELFWTGEGYLFSWRTSLIEKSGTISFKVVNPENKEVCYVDNSEFLTERQEQQMSFQPDFILEYAHYLAEHYKSEGYKYVAIYADSFVTLNGRPSKRFINPEVNLVQEEESFSHKKWILPFHDKISGL</sequence>
<feature type="transmembrane region" description="Helical" evidence="7">
    <location>
        <begin position="56"/>
        <end position="80"/>
    </location>
</feature>